<dbReference type="SUPFAM" id="SSF51735">
    <property type="entry name" value="NAD(P)-binding Rossmann-fold domains"/>
    <property type="match status" value="1"/>
</dbReference>
<dbReference type="PROSITE" id="PS00064">
    <property type="entry name" value="L_LDH"/>
    <property type="match status" value="1"/>
</dbReference>
<proteinExistence type="inferred from homology"/>
<dbReference type="Gene3D" id="3.40.50.720">
    <property type="entry name" value="NAD(P)-binding Rossmann-like Domain"/>
    <property type="match status" value="1"/>
</dbReference>
<feature type="domain" description="Lactate/malate dehydrogenase C-terminal" evidence="11">
    <location>
        <begin position="147"/>
        <end position="313"/>
    </location>
</feature>
<evidence type="ECO:0000256" key="2">
    <source>
        <dbReference type="ARBA" id="ARBA00006054"/>
    </source>
</evidence>
<dbReference type="InterPro" id="IPR036291">
    <property type="entry name" value="NAD(P)-bd_dom_sf"/>
</dbReference>
<dbReference type="Gene3D" id="3.90.110.10">
    <property type="entry name" value="Lactate dehydrogenase/glycoside hydrolase, family 4, C-terminal"/>
    <property type="match status" value="1"/>
</dbReference>
<dbReference type="GO" id="GO:0005737">
    <property type="term" value="C:cytoplasm"/>
    <property type="evidence" value="ECO:0007669"/>
    <property type="project" value="UniProtKB-UniRule"/>
</dbReference>
<name>A0A0B3WQH0_9FIRM</name>
<dbReference type="STRING" id="1577792.QX51_12125"/>
<dbReference type="EC" id="1.1.1.27" evidence="3 6"/>
<sequence>MEIRLRKVGIIGVGHVGAHVAFSLVTQGIVDELILVDINKQKAISERQDLLDAATYLPHRINVTAGEYEDLADCDIIVNSVGKINESRDRLAELQESVDAVNSYIERVMDAGFNGIIINITNPCDIIANHIQKVTGLPQNQVFGTGTGLDSSRFRNVMAECTGIDHKSIIGYSLGEHGDSQMIPWSAVNLGGKPLSELEKERPETFGSLDKKDITYRTIKGGWFTYEGKKCTEFGIASTAARLIKGIYHDEKFVTTASTLLEGQYGEEGFYISIPVVIGKNGIEDKYELNLTEEELKEFKHSCRVVKENIAKIK</sequence>
<dbReference type="AlphaFoldDB" id="A0A0B3WQH0"/>
<dbReference type="InterPro" id="IPR001236">
    <property type="entry name" value="Lactate/malate_DH_N"/>
</dbReference>
<dbReference type="PANTHER" id="PTHR43128">
    <property type="entry name" value="L-2-HYDROXYCARBOXYLATE DEHYDROGENASE (NAD(P)(+))"/>
    <property type="match status" value="1"/>
</dbReference>
<dbReference type="EMBL" id="JWHR01000109">
    <property type="protein sequence ID" value="KHS56720.1"/>
    <property type="molecule type" value="Genomic_DNA"/>
</dbReference>
<keyword evidence="4 9" id="KW-0560">Oxidoreductase</keyword>
<dbReference type="InterPro" id="IPR011304">
    <property type="entry name" value="L-lactate_DH"/>
</dbReference>
<feature type="binding site" evidence="8">
    <location>
        <begin position="120"/>
        <end position="122"/>
    </location>
    <ligand>
        <name>NAD(+)</name>
        <dbReference type="ChEBI" id="CHEBI:57540"/>
    </ligand>
</feature>
<dbReference type="CDD" id="cd05291">
    <property type="entry name" value="HicDH_like"/>
    <property type="match status" value="1"/>
</dbReference>
<reference evidence="12 13" key="1">
    <citation type="submission" date="2014-12" db="EMBL/GenBank/DDBJ databases">
        <title>Draft genome sequence of Terrisporobacter sp. 08-306576, isolated from the blood culture of a bacteremia patient.</title>
        <authorList>
            <person name="Lund L.C."/>
            <person name="Sydenham T.V."/>
            <person name="Hogh S.V."/>
            <person name="Skov M.N."/>
            <person name="Kemp M."/>
            <person name="Justesen U.S."/>
        </authorList>
    </citation>
    <scope>NUCLEOTIDE SEQUENCE [LARGE SCALE GENOMIC DNA]</scope>
    <source>
        <strain evidence="12 13">08-306576</strain>
    </source>
</reference>
<dbReference type="GO" id="GO:0004459">
    <property type="term" value="F:L-lactate dehydrogenase (NAD+) activity"/>
    <property type="evidence" value="ECO:0007669"/>
    <property type="project" value="UniProtKB-UniRule"/>
</dbReference>
<dbReference type="Proteomes" id="UP000031189">
    <property type="component" value="Unassembled WGS sequence"/>
</dbReference>
<dbReference type="PRINTS" id="PR00086">
    <property type="entry name" value="LLDHDRGNASE"/>
</dbReference>
<evidence type="ECO:0000256" key="6">
    <source>
        <dbReference type="NCBIfam" id="TIGR01771"/>
    </source>
</evidence>
<feature type="active site" description="Proton acceptor" evidence="7">
    <location>
        <position position="177"/>
    </location>
</feature>
<dbReference type="InterPro" id="IPR001557">
    <property type="entry name" value="L-lactate/malate_DH"/>
</dbReference>
<evidence type="ECO:0000256" key="1">
    <source>
        <dbReference type="ARBA" id="ARBA00004843"/>
    </source>
</evidence>
<keyword evidence="5 8" id="KW-0520">NAD</keyword>
<comment type="caution">
    <text evidence="12">The sequence shown here is derived from an EMBL/GenBank/DDBJ whole genome shotgun (WGS) entry which is preliminary data.</text>
</comment>
<accession>A0A0B3WQH0</accession>
<dbReference type="RefSeq" id="WP_039680171.1">
    <property type="nucleotide sequence ID" value="NZ_JAWGXO010000013.1"/>
</dbReference>
<evidence type="ECO:0000313" key="12">
    <source>
        <dbReference type="EMBL" id="KHS56720.1"/>
    </source>
</evidence>
<evidence type="ECO:0000256" key="9">
    <source>
        <dbReference type="RuleBase" id="RU003369"/>
    </source>
</evidence>
<organism evidence="12 13">
    <name type="scientific">Terrisporobacter othiniensis</name>
    <dbReference type="NCBI Taxonomy" id="1577792"/>
    <lineage>
        <taxon>Bacteria</taxon>
        <taxon>Bacillati</taxon>
        <taxon>Bacillota</taxon>
        <taxon>Clostridia</taxon>
        <taxon>Peptostreptococcales</taxon>
        <taxon>Peptostreptococcaceae</taxon>
        <taxon>Terrisporobacter</taxon>
    </lineage>
</organism>
<feature type="binding site" evidence="8">
    <location>
        <begin position="12"/>
        <end position="17"/>
    </location>
    <ligand>
        <name>NAD(+)</name>
        <dbReference type="ChEBI" id="CHEBI:57540"/>
    </ligand>
</feature>
<keyword evidence="13" id="KW-1185">Reference proteome</keyword>
<dbReference type="PIRSF" id="PIRSF000102">
    <property type="entry name" value="Lac_mal_DH"/>
    <property type="match status" value="1"/>
</dbReference>
<comment type="similarity">
    <text evidence="2">Belongs to the LDH/MDH superfamily. LDH family.</text>
</comment>
<comment type="pathway">
    <text evidence="1">Fermentation; pyruvate fermentation to lactate; (S)-lactate from pyruvate: step 1/1.</text>
</comment>
<dbReference type="NCBIfam" id="TIGR01771">
    <property type="entry name" value="L-LDH-NAD"/>
    <property type="match status" value="1"/>
</dbReference>
<dbReference type="InterPro" id="IPR022383">
    <property type="entry name" value="Lactate/malate_DH_C"/>
</dbReference>
<evidence type="ECO:0000256" key="8">
    <source>
        <dbReference type="PIRSR" id="PIRSR000102-3"/>
    </source>
</evidence>
<dbReference type="Pfam" id="PF00056">
    <property type="entry name" value="Ldh_1_N"/>
    <property type="match status" value="1"/>
</dbReference>
<feature type="domain" description="Lactate/malate dehydrogenase N-terminal" evidence="10">
    <location>
        <begin position="7"/>
        <end position="144"/>
    </location>
</feature>
<dbReference type="InterPro" id="IPR018177">
    <property type="entry name" value="L-lactate_DH_AS"/>
</dbReference>
<evidence type="ECO:0000256" key="7">
    <source>
        <dbReference type="PIRSR" id="PIRSR000102-1"/>
    </source>
</evidence>
<dbReference type="Pfam" id="PF02866">
    <property type="entry name" value="Ldh_1_C"/>
    <property type="match status" value="1"/>
</dbReference>
<evidence type="ECO:0000256" key="4">
    <source>
        <dbReference type="ARBA" id="ARBA00023002"/>
    </source>
</evidence>
<evidence type="ECO:0000256" key="5">
    <source>
        <dbReference type="ARBA" id="ARBA00023027"/>
    </source>
</evidence>
<dbReference type="GO" id="GO:0006096">
    <property type="term" value="P:glycolytic process"/>
    <property type="evidence" value="ECO:0007669"/>
    <property type="project" value="UniProtKB-UniRule"/>
</dbReference>
<dbReference type="PANTHER" id="PTHR43128:SF31">
    <property type="entry name" value="L-LACTATE DEHYDROGENASE"/>
    <property type="match status" value="1"/>
</dbReference>
<gene>
    <name evidence="12" type="ORF">QX51_12125</name>
</gene>
<dbReference type="UniPathway" id="UPA00554">
    <property type="reaction ID" value="UER00611"/>
</dbReference>
<protein>
    <recommendedName>
        <fullName evidence="3 6">L-lactate dehydrogenase</fullName>
        <ecNumber evidence="3 6">1.1.1.27</ecNumber>
    </recommendedName>
</protein>
<dbReference type="GO" id="GO:0006089">
    <property type="term" value="P:lactate metabolic process"/>
    <property type="evidence" value="ECO:0007669"/>
    <property type="project" value="TreeGrafter"/>
</dbReference>
<evidence type="ECO:0000259" key="11">
    <source>
        <dbReference type="Pfam" id="PF02866"/>
    </source>
</evidence>
<dbReference type="SUPFAM" id="SSF56327">
    <property type="entry name" value="LDH C-terminal domain-like"/>
    <property type="match status" value="1"/>
</dbReference>
<dbReference type="OrthoDB" id="9802969at2"/>
<feature type="binding site" evidence="8">
    <location>
        <position position="37"/>
    </location>
    <ligand>
        <name>NAD(+)</name>
        <dbReference type="ChEBI" id="CHEBI:57540"/>
    </ligand>
</feature>
<evidence type="ECO:0000256" key="3">
    <source>
        <dbReference type="ARBA" id="ARBA00012967"/>
    </source>
</evidence>
<dbReference type="InterPro" id="IPR015955">
    <property type="entry name" value="Lactate_DH/Glyco_Ohase_4_C"/>
</dbReference>
<evidence type="ECO:0000313" key="13">
    <source>
        <dbReference type="Proteomes" id="UP000031189"/>
    </source>
</evidence>
<evidence type="ECO:0000259" key="10">
    <source>
        <dbReference type="Pfam" id="PF00056"/>
    </source>
</evidence>